<evidence type="ECO:0000313" key="1">
    <source>
        <dbReference type="EMBL" id="MBA8923995.1"/>
    </source>
</evidence>
<evidence type="ECO:0000313" key="2">
    <source>
        <dbReference type="Proteomes" id="UP000517916"/>
    </source>
</evidence>
<dbReference type="EMBL" id="JACJID010000001">
    <property type="protein sequence ID" value="MBA8923995.1"/>
    <property type="molecule type" value="Genomic_DNA"/>
</dbReference>
<accession>A0ABR6BAT6</accession>
<dbReference type="Proteomes" id="UP000517916">
    <property type="component" value="Unassembled WGS sequence"/>
</dbReference>
<keyword evidence="2" id="KW-1185">Reference proteome</keyword>
<reference evidence="1 2" key="1">
    <citation type="submission" date="2020-08" db="EMBL/GenBank/DDBJ databases">
        <title>Genomic Encyclopedia of Archaeal and Bacterial Type Strains, Phase II (KMG-II): from individual species to whole genera.</title>
        <authorList>
            <person name="Goeker M."/>
        </authorList>
    </citation>
    <scope>NUCLEOTIDE SEQUENCE [LARGE SCALE GENOMIC DNA]</scope>
    <source>
        <strain evidence="1 2">DSM 43850</strain>
    </source>
</reference>
<organism evidence="1 2">
    <name type="scientific">Kutzneria viridogrisea</name>
    <dbReference type="NCBI Taxonomy" id="47990"/>
    <lineage>
        <taxon>Bacteria</taxon>
        <taxon>Bacillati</taxon>
        <taxon>Actinomycetota</taxon>
        <taxon>Actinomycetes</taxon>
        <taxon>Pseudonocardiales</taxon>
        <taxon>Pseudonocardiaceae</taxon>
        <taxon>Kutzneria</taxon>
    </lineage>
</organism>
<sequence length="105" mass="11137">MADIPAWLLRHTATIEPYEGTGAAGPIYGAPVTVRCFVDDVSRLVRSGDGTEAVSSATLYCPLDTVAPAESRVTVNGHRPATVFTTFRRDGGGLPTPDHLEVVLQ</sequence>
<protein>
    <recommendedName>
        <fullName evidence="3">Head-to-tail stopper</fullName>
    </recommendedName>
</protein>
<name>A0ABR6BAT6_9PSEU</name>
<gene>
    <name evidence="1" type="ORF">BC739_001192</name>
</gene>
<proteinExistence type="predicted"/>
<comment type="caution">
    <text evidence="1">The sequence shown here is derived from an EMBL/GenBank/DDBJ whole genome shotgun (WGS) entry which is preliminary data.</text>
</comment>
<evidence type="ECO:0008006" key="3">
    <source>
        <dbReference type="Google" id="ProtNLM"/>
    </source>
</evidence>
<dbReference type="RefSeq" id="WP_182836509.1">
    <property type="nucleotide sequence ID" value="NZ_BAAABQ010000065.1"/>
</dbReference>